<keyword evidence="6" id="KW-0560">Oxidoreductase</keyword>
<evidence type="ECO:0000313" key="10">
    <source>
        <dbReference type="EMBL" id="SFM75974.1"/>
    </source>
</evidence>
<protein>
    <submittedName>
        <fullName evidence="10">2-octaprenylphenol hydroxylase</fullName>
    </submittedName>
</protein>
<evidence type="ECO:0000313" key="11">
    <source>
        <dbReference type="Proteomes" id="UP000243629"/>
    </source>
</evidence>
<dbReference type="InterPro" id="IPR036188">
    <property type="entry name" value="FAD/NAD-bd_sf"/>
</dbReference>
<dbReference type="Proteomes" id="UP000243629">
    <property type="component" value="Unassembled WGS sequence"/>
</dbReference>
<dbReference type="InterPro" id="IPR010971">
    <property type="entry name" value="UbiH/COQ6"/>
</dbReference>
<dbReference type="InterPro" id="IPR051205">
    <property type="entry name" value="UbiH/COQ6_monooxygenase"/>
</dbReference>
<evidence type="ECO:0000256" key="5">
    <source>
        <dbReference type="ARBA" id="ARBA00022827"/>
    </source>
</evidence>
<dbReference type="OrthoDB" id="9769565at2"/>
<evidence type="ECO:0000256" key="4">
    <source>
        <dbReference type="ARBA" id="ARBA00022630"/>
    </source>
</evidence>
<dbReference type="GO" id="GO:0019168">
    <property type="term" value="F:2-polyprenylphenol 6-hydroxylase activity"/>
    <property type="evidence" value="ECO:0007669"/>
    <property type="project" value="TreeGrafter"/>
</dbReference>
<organism evidence="10 11">
    <name type="scientific">Halopseudomonas yangmingensis</name>
    <dbReference type="NCBI Taxonomy" id="1720063"/>
    <lineage>
        <taxon>Bacteria</taxon>
        <taxon>Pseudomonadati</taxon>
        <taxon>Pseudomonadota</taxon>
        <taxon>Gammaproteobacteria</taxon>
        <taxon>Pseudomonadales</taxon>
        <taxon>Pseudomonadaceae</taxon>
        <taxon>Halopseudomonas</taxon>
    </lineage>
</organism>
<gene>
    <name evidence="10" type="ORF">SAMN05216217_11448</name>
</gene>
<evidence type="ECO:0000259" key="9">
    <source>
        <dbReference type="Pfam" id="PF01494"/>
    </source>
</evidence>
<dbReference type="PROSITE" id="PS01304">
    <property type="entry name" value="UBIH"/>
    <property type="match status" value="1"/>
</dbReference>
<dbReference type="PANTHER" id="PTHR43876:SF7">
    <property type="entry name" value="UBIQUINONE BIOSYNTHESIS MONOOXYGENASE COQ6, MITOCHONDRIAL"/>
    <property type="match status" value="1"/>
</dbReference>
<keyword evidence="4" id="KW-0285">Flavoprotein</keyword>
<keyword evidence="11" id="KW-1185">Reference proteome</keyword>
<comment type="cofactor">
    <cofactor evidence="1">
        <name>FAD</name>
        <dbReference type="ChEBI" id="CHEBI:57692"/>
    </cofactor>
</comment>
<dbReference type="InterPro" id="IPR002938">
    <property type="entry name" value="FAD-bd"/>
</dbReference>
<dbReference type="Gene3D" id="3.50.50.60">
    <property type="entry name" value="FAD/NAD(P)-binding domain"/>
    <property type="match status" value="2"/>
</dbReference>
<evidence type="ECO:0000256" key="3">
    <source>
        <dbReference type="ARBA" id="ARBA00005349"/>
    </source>
</evidence>
<dbReference type="PANTHER" id="PTHR43876">
    <property type="entry name" value="UBIQUINONE BIOSYNTHESIS MONOOXYGENASE COQ6, MITOCHONDRIAL"/>
    <property type="match status" value="1"/>
</dbReference>
<dbReference type="PRINTS" id="PR00420">
    <property type="entry name" value="RNGMNOXGNASE"/>
</dbReference>
<comment type="similarity">
    <text evidence="3">Belongs to the UbiH/COQ6 family.</text>
</comment>
<reference evidence="11" key="1">
    <citation type="submission" date="2016-10" db="EMBL/GenBank/DDBJ databases">
        <authorList>
            <person name="Varghese N."/>
            <person name="Submissions S."/>
        </authorList>
    </citation>
    <scope>NUCLEOTIDE SEQUENCE [LARGE SCALE GENOMIC DNA]</scope>
    <source>
        <strain evidence="11">DSM 24213</strain>
    </source>
</reference>
<dbReference type="GO" id="GO:0006744">
    <property type="term" value="P:ubiquinone biosynthetic process"/>
    <property type="evidence" value="ECO:0007669"/>
    <property type="project" value="UniProtKB-UniPathway"/>
</dbReference>
<dbReference type="EMBL" id="FOUI01000014">
    <property type="protein sequence ID" value="SFM75974.1"/>
    <property type="molecule type" value="Genomic_DNA"/>
</dbReference>
<dbReference type="RefSeq" id="WP_093477680.1">
    <property type="nucleotide sequence ID" value="NZ_FOUI01000014.1"/>
</dbReference>
<evidence type="ECO:0000256" key="6">
    <source>
        <dbReference type="ARBA" id="ARBA00023002"/>
    </source>
</evidence>
<dbReference type="InterPro" id="IPR018168">
    <property type="entry name" value="Ubi_Hdrlase_CS"/>
</dbReference>
<evidence type="ECO:0000256" key="8">
    <source>
        <dbReference type="ARBA" id="ARBA00065734"/>
    </source>
</evidence>
<dbReference type="SUPFAM" id="SSF51905">
    <property type="entry name" value="FAD/NAD(P)-binding domain"/>
    <property type="match status" value="1"/>
</dbReference>
<evidence type="ECO:0000256" key="2">
    <source>
        <dbReference type="ARBA" id="ARBA00004749"/>
    </source>
</evidence>
<dbReference type="GO" id="GO:0110142">
    <property type="term" value="C:ubiquinone biosynthesis complex"/>
    <property type="evidence" value="ECO:0007669"/>
    <property type="project" value="UniProtKB-ARBA"/>
</dbReference>
<comment type="pathway">
    <text evidence="2">Cofactor biosynthesis; ubiquinone biosynthesis.</text>
</comment>
<accession>A0A1I4TGY4</accession>
<feature type="domain" description="FAD-binding" evidence="9">
    <location>
        <begin position="4"/>
        <end position="346"/>
    </location>
</feature>
<sequence length="413" mass="45575">MQFDADVIIVGAGMVGATLANALADSPLRVLLVDALDLQQRLPVQPGASGYEPRVSAFSAASERILQRLGVWQRLPPERLCGYRHMRVWDAEGTGAIAFDAEALGELRLGHIIENTPVQQALLDALQQTPVRVQGQRRTRVLVKEDAGWRLEFEQGEALRTPLLVAADGAQSRVRDLAGFEMREWDYLHHALVTTVQVEQPHADTAWQRFLPSGPLAFLPLPSRDGRHYCSIVWSLLAEPAEAMMALDDQAFAAALSEAIEQRLGRVLAVDRRYRIPLRQRHAKRYVMPGLALVGDAAHSIHPLAGQGVNLGMLDAACLAEVLMQAQSRGESCAELQVLERYQRQRIGHNLGMMAAMEGFERLFHAEALPLRWLRNAGMNWMDGHGVLKAAIIRRAMGLEGDLPALARGSLTV</sequence>
<keyword evidence="7" id="KW-0503">Monooxygenase</keyword>
<dbReference type="GO" id="GO:0071949">
    <property type="term" value="F:FAD binding"/>
    <property type="evidence" value="ECO:0007669"/>
    <property type="project" value="InterPro"/>
</dbReference>
<proteinExistence type="inferred from homology"/>
<dbReference type="UniPathway" id="UPA00232"/>
<keyword evidence="5" id="KW-0274">FAD</keyword>
<name>A0A1I4TGY4_9GAMM</name>
<dbReference type="Pfam" id="PF01494">
    <property type="entry name" value="FAD_binding_3"/>
    <property type="match status" value="1"/>
</dbReference>
<dbReference type="STRING" id="1720063.SAMN05216217_11448"/>
<dbReference type="NCBIfam" id="TIGR01988">
    <property type="entry name" value="Ubi-OHases"/>
    <property type="match status" value="1"/>
</dbReference>
<dbReference type="AlphaFoldDB" id="A0A1I4TGY4"/>
<comment type="subunit">
    <text evidence="8">Component of the Ubi complex metabolon, which regroups five ubiquinone biosynthesis proteins (UbiE, UbiF, UbiG, UbiH and UbiI) and two accessory factors (UbiK and the lipid-binding protein UbiJ).</text>
</comment>
<evidence type="ECO:0000256" key="7">
    <source>
        <dbReference type="ARBA" id="ARBA00023033"/>
    </source>
</evidence>
<evidence type="ECO:0000256" key="1">
    <source>
        <dbReference type="ARBA" id="ARBA00001974"/>
    </source>
</evidence>
<dbReference type="FunFam" id="3.50.50.60:FF:000021">
    <property type="entry name" value="Ubiquinone biosynthesis monooxygenase COQ6"/>
    <property type="match status" value="1"/>
</dbReference>